<keyword evidence="2" id="KW-1185">Reference proteome</keyword>
<reference evidence="1 2" key="1">
    <citation type="journal article" date="2014" name="Appl. Environ. Microbiol.">
        <title>Molecular Characterization of Three Lactobacillus delbrueckii subsp. bulgaricus Phages.</title>
        <authorList>
            <person name="Casey E."/>
            <person name="Mahony J."/>
            <person name="O'Connell-Motherway M."/>
            <person name="Bottacini F."/>
            <person name="Cornelissen A."/>
            <person name="Neve H."/>
            <person name="Heller K.J."/>
            <person name="Noben J.P."/>
            <person name="Dal Bello F."/>
            <person name="van Sinderen D."/>
        </authorList>
    </citation>
    <scope>NUCLEOTIDE SEQUENCE [LARGE SCALE GENOMIC DNA]</scope>
</reference>
<dbReference type="EMBL" id="KJ564038">
    <property type="protein sequence ID" value="AIF54471.1"/>
    <property type="molecule type" value="Genomic_DNA"/>
</dbReference>
<sequence>MKETVKVDYEKLMTNLVMAENLLEKAKKSLFYGDIGDNEVQMDKDDYNFALKYASKFILESIIENH</sequence>
<organism evidence="1 2">
    <name type="scientific">Lactobacillus phage Ld3</name>
    <dbReference type="NCBI Taxonomy" id="1500735"/>
    <lineage>
        <taxon>Viruses</taxon>
        <taxon>Duplodnaviria</taxon>
        <taxon>Heunggongvirae</taxon>
        <taxon>Uroviricota</taxon>
        <taxon>Caudoviricetes</taxon>
        <taxon>Cequinquevirus</taxon>
        <taxon>Cequinquevirus Ld3</taxon>
    </lineage>
</organism>
<dbReference type="RefSeq" id="YP_009098755.1">
    <property type="nucleotide sequence ID" value="NC_025421.1"/>
</dbReference>
<dbReference type="Proteomes" id="UP000028563">
    <property type="component" value="Segment"/>
</dbReference>
<dbReference type="OrthoDB" id="35438at10239"/>
<name>A0A075KK07_9CAUD</name>
<accession>A0A075KK07</accession>
<evidence type="ECO:0000313" key="2">
    <source>
        <dbReference type="Proteomes" id="UP000028563"/>
    </source>
</evidence>
<proteinExistence type="predicted"/>
<evidence type="ECO:0000313" key="1">
    <source>
        <dbReference type="EMBL" id="AIF54471.1"/>
    </source>
</evidence>
<protein>
    <submittedName>
        <fullName evidence="1">Uncharacterized protein</fullName>
    </submittedName>
</protein>
<dbReference type="KEGG" id="vg:22110042"/>
<dbReference type="GeneID" id="22110042"/>
<gene>
    <name evidence="1" type="ORF">LDB3_046</name>
</gene>